<organism evidence="1 2">
    <name type="scientific">Mya arenaria</name>
    <name type="common">Soft-shell clam</name>
    <dbReference type="NCBI Taxonomy" id="6604"/>
    <lineage>
        <taxon>Eukaryota</taxon>
        <taxon>Metazoa</taxon>
        <taxon>Spiralia</taxon>
        <taxon>Lophotrochozoa</taxon>
        <taxon>Mollusca</taxon>
        <taxon>Bivalvia</taxon>
        <taxon>Autobranchia</taxon>
        <taxon>Heteroconchia</taxon>
        <taxon>Euheterodonta</taxon>
        <taxon>Imparidentia</taxon>
        <taxon>Neoheterodontei</taxon>
        <taxon>Myida</taxon>
        <taxon>Myoidea</taxon>
        <taxon>Myidae</taxon>
        <taxon>Mya</taxon>
    </lineage>
</organism>
<name>A0ABY7GHW9_MYAAR</name>
<gene>
    <name evidence="1" type="ORF">MAR_033288</name>
</gene>
<protein>
    <submittedName>
        <fullName evidence="1">Uncharacterized protein</fullName>
    </submittedName>
</protein>
<sequence>MLNDTIVSQNVPLKDGPLSTLTNVKLGNMIISEGTFRRLISIVIQSGHSVNCKLKRCTIKPEENVRQLQVEMENQSALQMVALQPVSADYETHITIKDTTMSAGEFRRLVSIVIQSGHSVNCELLHCTIEPDEDVRQLQLEMENQSALQMVALQPVSADYTTHITIEDTTMSAGEFRRLDSIVIQSGHYVNCELDACTIEPEEDPVSADYTTHIAIVDTIMSAGELRRLVSIVIQSGHSVNCELWHCTIEPEEDVRQLQVEMENQSALPMVALQPVSADYTTHITIVDTIMSAGELRRLVSIVIQSGHSVNCELWLCTIEPDEDVRQLQMEMENMSAVKLVRPFQLDEFHYWSVEFNVNVNESTEPEESLLSFGSNSPCSDASKGPELSVQAFRNNSHFSVGSKES</sequence>
<reference evidence="1" key="1">
    <citation type="submission" date="2022-11" db="EMBL/GenBank/DDBJ databases">
        <title>Centuries of genome instability and evolution in soft-shell clam transmissible cancer (bioRxiv).</title>
        <authorList>
            <person name="Hart S.F.M."/>
            <person name="Yonemitsu M.A."/>
            <person name="Giersch R.M."/>
            <person name="Beal B.F."/>
            <person name="Arriagada G."/>
            <person name="Davis B.W."/>
            <person name="Ostrander E.A."/>
            <person name="Goff S.P."/>
            <person name="Metzger M.J."/>
        </authorList>
    </citation>
    <scope>NUCLEOTIDE SEQUENCE</scope>
    <source>
        <strain evidence="1">MELC-2E11</strain>
        <tissue evidence="1">Siphon/mantle</tissue>
    </source>
</reference>
<evidence type="ECO:0000313" key="1">
    <source>
        <dbReference type="EMBL" id="WAR30746.1"/>
    </source>
</evidence>
<proteinExistence type="predicted"/>
<dbReference type="Proteomes" id="UP001164746">
    <property type="component" value="Chromosome 17"/>
</dbReference>
<dbReference type="EMBL" id="CP111028">
    <property type="protein sequence ID" value="WAR30746.1"/>
    <property type="molecule type" value="Genomic_DNA"/>
</dbReference>
<accession>A0ABY7GHW9</accession>
<evidence type="ECO:0000313" key="2">
    <source>
        <dbReference type="Proteomes" id="UP001164746"/>
    </source>
</evidence>
<keyword evidence="2" id="KW-1185">Reference proteome</keyword>